<sequence>MAVVGDKREIMHRENASKNSAIDLQDLSENEALFWQNLVTDSIGTGVDPGILQEDLHSLRMKDTIAYLSVNVLWVAIWIGMDALLMKFFTDRFLYGLILFCLFCVPICIQILGMTVYRFSDILTQFGRLMS</sequence>
<dbReference type="EMBL" id="JH818226">
    <property type="protein sequence ID" value="EKC34141.1"/>
    <property type="molecule type" value="Genomic_DNA"/>
</dbReference>
<reference evidence="1" key="1">
    <citation type="journal article" date="2012" name="Nature">
        <title>The oyster genome reveals stress adaptation and complexity of shell formation.</title>
        <authorList>
            <person name="Zhang G."/>
            <person name="Fang X."/>
            <person name="Guo X."/>
            <person name="Li L."/>
            <person name="Luo R."/>
            <person name="Xu F."/>
            <person name="Yang P."/>
            <person name="Zhang L."/>
            <person name="Wang X."/>
            <person name="Qi H."/>
            <person name="Xiong Z."/>
            <person name="Que H."/>
            <person name="Xie Y."/>
            <person name="Holland P.W."/>
            <person name="Paps J."/>
            <person name="Zhu Y."/>
            <person name="Wu F."/>
            <person name="Chen Y."/>
            <person name="Wang J."/>
            <person name="Peng C."/>
            <person name="Meng J."/>
            <person name="Yang L."/>
            <person name="Liu J."/>
            <person name="Wen B."/>
            <person name="Zhang N."/>
            <person name="Huang Z."/>
            <person name="Zhu Q."/>
            <person name="Feng Y."/>
            <person name="Mount A."/>
            <person name="Hedgecock D."/>
            <person name="Xu Z."/>
            <person name="Liu Y."/>
            <person name="Domazet-Loso T."/>
            <person name="Du Y."/>
            <person name="Sun X."/>
            <person name="Zhang S."/>
            <person name="Liu B."/>
            <person name="Cheng P."/>
            <person name="Jiang X."/>
            <person name="Li J."/>
            <person name="Fan D."/>
            <person name="Wang W."/>
            <person name="Fu W."/>
            <person name="Wang T."/>
            <person name="Wang B."/>
            <person name="Zhang J."/>
            <person name="Peng Z."/>
            <person name="Li Y."/>
            <person name="Li N."/>
            <person name="Wang J."/>
            <person name="Chen M."/>
            <person name="He Y."/>
            <person name="Tan F."/>
            <person name="Song X."/>
            <person name="Zheng Q."/>
            <person name="Huang R."/>
            <person name="Yang H."/>
            <person name="Du X."/>
            <person name="Chen L."/>
            <person name="Yang M."/>
            <person name="Gaffney P.M."/>
            <person name="Wang S."/>
            <person name="Luo L."/>
            <person name="She Z."/>
            <person name="Ming Y."/>
            <person name="Huang W."/>
            <person name="Zhang S."/>
            <person name="Huang B."/>
            <person name="Zhang Y."/>
            <person name="Qu T."/>
            <person name="Ni P."/>
            <person name="Miao G."/>
            <person name="Wang J."/>
            <person name="Wang Q."/>
            <person name="Steinberg C.E."/>
            <person name="Wang H."/>
            <person name="Li N."/>
            <person name="Qian L."/>
            <person name="Zhang G."/>
            <person name="Li Y."/>
            <person name="Yang H."/>
            <person name="Liu X."/>
            <person name="Wang J."/>
            <person name="Yin Y."/>
            <person name="Wang J."/>
        </authorList>
    </citation>
    <scope>NUCLEOTIDE SEQUENCE [LARGE SCALE GENOMIC DNA]</scope>
    <source>
        <strain evidence="1">05x7-T-G4-1.051#20</strain>
    </source>
</reference>
<evidence type="ECO:0000313" key="1">
    <source>
        <dbReference type="EMBL" id="EKC34141.1"/>
    </source>
</evidence>
<accession>K1RIU8</accession>
<dbReference type="AlphaFoldDB" id="K1RIU8"/>
<proteinExistence type="predicted"/>
<dbReference type="InParanoid" id="K1RIU8"/>
<dbReference type="HOGENOM" id="CLU_1929619_0_0_1"/>
<name>K1RIU8_MAGGI</name>
<organism evidence="1">
    <name type="scientific">Magallana gigas</name>
    <name type="common">Pacific oyster</name>
    <name type="synonym">Crassostrea gigas</name>
    <dbReference type="NCBI Taxonomy" id="29159"/>
    <lineage>
        <taxon>Eukaryota</taxon>
        <taxon>Metazoa</taxon>
        <taxon>Spiralia</taxon>
        <taxon>Lophotrochozoa</taxon>
        <taxon>Mollusca</taxon>
        <taxon>Bivalvia</taxon>
        <taxon>Autobranchia</taxon>
        <taxon>Pteriomorphia</taxon>
        <taxon>Ostreida</taxon>
        <taxon>Ostreoidea</taxon>
        <taxon>Ostreidae</taxon>
        <taxon>Magallana</taxon>
    </lineage>
</organism>
<gene>
    <name evidence="1" type="ORF">CGI_10006930</name>
</gene>
<protein>
    <submittedName>
        <fullName evidence="1">Uncharacterized protein</fullName>
    </submittedName>
</protein>